<dbReference type="KEGG" id="kdj:28968763"/>
<dbReference type="PANTHER" id="PTHR31131">
    <property type="entry name" value="CHROMOSOME 1, WHOLE GENOME SHOTGUN SEQUENCE"/>
    <property type="match status" value="1"/>
</dbReference>
<dbReference type="VEuPathDB" id="FungiDB:I303_05064"/>
<feature type="compositionally biased region" description="Basic and acidic residues" evidence="1">
    <location>
        <begin position="326"/>
        <end position="339"/>
    </location>
</feature>
<proteinExistence type="predicted"/>
<dbReference type="InterPro" id="IPR051719">
    <property type="entry name" value="CASTOR_mTORC1"/>
</dbReference>
<dbReference type="InterPro" id="IPR027795">
    <property type="entry name" value="CASTOR_ACT_dom"/>
</dbReference>
<name>A0A1A6A2B7_9TREE</name>
<feature type="region of interest" description="Disordered" evidence="1">
    <location>
        <begin position="149"/>
        <end position="185"/>
    </location>
</feature>
<organism evidence="3">
    <name type="scientific">Kwoniella dejecticola CBS 10117</name>
    <dbReference type="NCBI Taxonomy" id="1296121"/>
    <lineage>
        <taxon>Eukaryota</taxon>
        <taxon>Fungi</taxon>
        <taxon>Dikarya</taxon>
        <taxon>Basidiomycota</taxon>
        <taxon>Agaricomycotina</taxon>
        <taxon>Tremellomycetes</taxon>
        <taxon>Tremellales</taxon>
        <taxon>Cryptococcaceae</taxon>
        <taxon>Kwoniella</taxon>
    </lineage>
</organism>
<keyword evidence="5" id="KW-1185">Reference proteome</keyword>
<dbReference type="RefSeq" id="XP_018262049.1">
    <property type="nucleotide sequence ID" value="XM_018408358.1"/>
</dbReference>
<feature type="compositionally biased region" description="Basic and acidic residues" evidence="1">
    <location>
        <begin position="440"/>
        <end position="451"/>
    </location>
</feature>
<dbReference type="Gene3D" id="3.30.2130.10">
    <property type="entry name" value="VC0802-like"/>
    <property type="match status" value="2"/>
</dbReference>
<accession>A0A1A6A2B7</accession>
<evidence type="ECO:0000259" key="2">
    <source>
        <dbReference type="Pfam" id="PF13840"/>
    </source>
</evidence>
<dbReference type="Proteomes" id="UP000078595">
    <property type="component" value="Chromosome 6"/>
</dbReference>
<dbReference type="OrthoDB" id="58529at2759"/>
<dbReference type="EMBL" id="CP144535">
    <property type="protein sequence ID" value="WWC62895.1"/>
    <property type="molecule type" value="Genomic_DNA"/>
</dbReference>
<dbReference type="GeneID" id="28968763"/>
<reference evidence="3" key="1">
    <citation type="submission" date="2013-07" db="EMBL/GenBank/DDBJ databases">
        <title>The Genome Sequence of Cryptococcus dejecticola CBS10117.</title>
        <authorList>
            <consortium name="The Broad Institute Genome Sequencing Platform"/>
            <person name="Cuomo C."/>
            <person name="Litvintseva A."/>
            <person name="Chen Y."/>
            <person name="Heitman J."/>
            <person name="Sun S."/>
            <person name="Springer D."/>
            <person name="Dromer F."/>
            <person name="Young S.K."/>
            <person name="Zeng Q."/>
            <person name="Gargeya S."/>
            <person name="Fitzgerald M."/>
            <person name="Abouelleil A."/>
            <person name="Alvarado L."/>
            <person name="Berlin A.M."/>
            <person name="Chapman S.B."/>
            <person name="Dewar J."/>
            <person name="Goldberg J."/>
            <person name="Griggs A."/>
            <person name="Gujja S."/>
            <person name="Hansen M."/>
            <person name="Howarth C."/>
            <person name="Imamovic A."/>
            <person name="Larimer J."/>
            <person name="McCowan C."/>
            <person name="Murphy C."/>
            <person name="Pearson M."/>
            <person name="Priest M."/>
            <person name="Roberts A."/>
            <person name="Saif S."/>
            <person name="Shea T."/>
            <person name="Sykes S."/>
            <person name="Wortman J."/>
            <person name="Nusbaum C."/>
            <person name="Birren B."/>
        </authorList>
    </citation>
    <scope>NUCLEOTIDE SEQUENCE [LARGE SCALE GENOMIC DNA]</scope>
    <source>
        <strain evidence="3">CBS 10117</strain>
    </source>
</reference>
<evidence type="ECO:0000313" key="3">
    <source>
        <dbReference type="EMBL" id="OBR84207.1"/>
    </source>
</evidence>
<dbReference type="EMBL" id="KI894032">
    <property type="protein sequence ID" value="OBR84207.1"/>
    <property type="molecule type" value="Genomic_DNA"/>
</dbReference>
<feature type="region of interest" description="Disordered" evidence="1">
    <location>
        <begin position="315"/>
        <end position="394"/>
    </location>
</feature>
<evidence type="ECO:0000256" key="1">
    <source>
        <dbReference type="SAM" id="MobiDB-lite"/>
    </source>
</evidence>
<feature type="region of interest" description="Disordered" evidence="1">
    <location>
        <begin position="229"/>
        <end position="277"/>
    </location>
</feature>
<dbReference type="InterPro" id="IPR045865">
    <property type="entry name" value="ACT-like_dom_sf"/>
</dbReference>
<dbReference type="GO" id="GO:0006520">
    <property type="term" value="P:amino acid metabolic process"/>
    <property type="evidence" value="ECO:0007669"/>
    <property type="project" value="UniProtKB-ARBA"/>
</dbReference>
<dbReference type="GO" id="GO:0046394">
    <property type="term" value="P:carboxylic acid biosynthetic process"/>
    <property type="evidence" value="ECO:0007669"/>
    <property type="project" value="UniProtKB-ARBA"/>
</dbReference>
<evidence type="ECO:0000313" key="5">
    <source>
        <dbReference type="Proteomes" id="UP000078595"/>
    </source>
</evidence>
<feature type="compositionally biased region" description="Low complexity" evidence="1">
    <location>
        <begin position="164"/>
        <end position="185"/>
    </location>
</feature>
<gene>
    <name evidence="3" type="ORF">I303_05064</name>
    <name evidence="4" type="ORF">I303_105493</name>
</gene>
<reference evidence="4" key="2">
    <citation type="submission" date="2013-07" db="EMBL/GenBank/DDBJ databases">
        <authorList>
            <consortium name="The Broad Institute Genome Sequencing Platform"/>
            <person name="Cuomo C."/>
            <person name="Litvintseva A."/>
            <person name="Chen Y."/>
            <person name="Heitman J."/>
            <person name="Sun S."/>
            <person name="Springer D."/>
            <person name="Dromer F."/>
            <person name="Young S.K."/>
            <person name="Zeng Q."/>
            <person name="Gargeya S."/>
            <person name="Fitzgerald M."/>
            <person name="Abouelleil A."/>
            <person name="Alvarado L."/>
            <person name="Berlin A.M."/>
            <person name="Chapman S.B."/>
            <person name="Dewar J."/>
            <person name="Goldberg J."/>
            <person name="Griggs A."/>
            <person name="Gujja S."/>
            <person name="Hansen M."/>
            <person name="Howarth C."/>
            <person name="Imamovic A."/>
            <person name="Larimer J."/>
            <person name="McCowan C."/>
            <person name="Murphy C."/>
            <person name="Pearson M."/>
            <person name="Priest M."/>
            <person name="Roberts A."/>
            <person name="Saif S."/>
            <person name="Shea T."/>
            <person name="Sykes S."/>
            <person name="Wortman J."/>
            <person name="Nusbaum C."/>
            <person name="Birren B."/>
        </authorList>
    </citation>
    <scope>NUCLEOTIDE SEQUENCE</scope>
    <source>
        <strain evidence="4">CBS 10117</strain>
    </source>
</reference>
<dbReference type="Pfam" id="PF13840">
    <property type="entry name" value="ACT_7"/>
    <property type="match status" value="1"/>
</dbReference>
<dbReference type="SUPFAM" id="SSF55021">
    <property type="entry name" value="ACT-like"/>
    <property type="match status" value="1"/>
</dbReference>
<reference evidence="4" key="3">
    <citation type="submission" date="2024-02" db="EMBL/GenBank/DDBJ databases">
        <title>Comparative genomics of Cryptococcus and Kwoniella reveals pathogenesis evolution and contrasting modes of karyotype evolution via chromosome fusion or intercentromeric recombination.</title>
        <authorList>
            <person name="Coelho M.A."/>
            <person name="David-Palma M."/>
            <person name="Shea T."/>
            <person name="Bowers K."/>
            <person name="McGinley-Smith S."/>
            <person name="Mohammad A.W."/>
            <person name="Gnirke A."/>
            <person name="Yurkov A.M."/>
            <person name="Nowrousian M."/>
            <person name="Sun S."/>
            <person name="Cuomo C.A."/>
            <person name="Heitman J."/>
        </authorList>
    </citation>
    <scope>NUCLEOTIDE SEQUENCE</scope>
    <source>
        <strain evidence="4">CBS 10117</strain>
    </source>
</reference>
<dbReference type="AlphaFoldDB" id="A0A1A6A2B7"/>
<feature type="domain" description="CASTOR ACT" evidence="2">
    <location>
        <begin position="108"/>
        <end position="143"/>
    </location>
</feature>
<sequence>MPAISITALSDPVAIVHIPIALTQVYTTKIYWTIDRCAEESSEFFNITSNRIEMAIFGSLYLITHEWSTVSLEEKGEIVISSSWRVFEISSGDQDEIGNYDSPHLRHVSAPLAKAGISILYQSSYFTDFLLVKESDFEKARNIFANQGWQVDPSATPSPRRRSLLTPLTPSHPSSSPMHAHSSSVAAPTPEITVLSSPLACIGYSKSAENRFAERIRKFLVWPERVSSTPIRSRGPFDDSAEDDDGTESEVSASLRIERSQPRPRSRPFISDTRNEDGSSLVTEISVLRRMFSEDNDEEYGKASELIQSGGELFQGYDEDEEEEEYYSHSEGESVHSDIEPDNGFNGQFFTPPLEREAPIRFGQAHREKEGNLDSKYAYSLPPTPSDRSTNFDIFEDDNRSEYSVGEVPIKWSGKDVRAEDDERERGTGKKRCLQLDLRGIGDHENDHDQSADEGGDDEEGAYHLDKSGLVTRFSDLLTSTSKPIRMLYSSTFHTANILVEARDVKKAKRLLERKRRSVEWN</sequence>
<protein>
    <recommendedName>
        <fullName evidence="2">CASTOR ACT domain-containing protein</fullName>
    </recommendedName>
</protein>
<feature type="compositionally biased region" description="Basic and acidic residues" evidence="1">
    <location>
        <begin position="354"/>
        <end position="373"/>
    </location>
</feature>
<dbReference type="PANTHER" id="PTHR31131:SF6">
    <property type="entry name" value="CASTOR ACT DOMAIN-CONTAINING PROTEIN"/>
    <property type="match status" value="1"/>
</dbReference>
<feature type="compositionally biased region" description="Acidic residues" evidence="1">
    <location>
        <begin position="239"/>
        <end position="248"/>
    </location>
</feature>
<feature type="region of interest" description="Disordered" evidence="1">
    <location>
        <begin position="414"/>
        <end position="463"/>
    </location>
</feature>
<evidence type="ECO:0000313" key="4">
    <source>
        <dbReference type="EMBL" id="WWC62895.1"/>
    </source>
</evidence>